<dbReference type="Pfam" id="PF04240">
    <property type="entry name" value="Caroten_synth"/>
    <property type="match status" value="1"/>
</dbReference>
<feature type="transmembrane region" description="Helical" evidence="1">
    <location>
        <begin position="7"/>
        <end position="23"/>
    </location>
</feature>
<feature type="transmembrane region" description="Helical" evidence="1">
    <location>
        <begin position="128"/>
        <end position="148"/>
    </location>
</feature>
<feature type="transmembrane region" description="Helical" evidence="1">
    <location>
        <begin position="58"/>
        <end position="79"/>
    </location>
</feature>
<protein>
    <recommendedName>
        <fullName evidence="4">Carotenoid biosynthesis protein</fullName>
    </recommendedName>
</protein>
<dbReference type="PATRIC" id="fig|1178515.4.peg.2880"/>
<dbReference type="Proteomes" id="UP000076927">
    <property type="component" value="Chromosome"/>
</dbReference>
<keyword evidence="3" id="KW-1185">Reference proteome</keyword>
<sequence>MTNRKLFWGWYAIGLGLMLFYHVPGPLQFANGLFLLFYAAYALWIGKDYYSTHPFMGWRIVALIVLTYALEYCGTVTGFPFGPYEYTPLLGFAPVKVPIAISSAWVGVMASALALSRARSVAMRAVEVGVYAVLFDLVLDPVAAARGFWNWQTEGWSWVYYGVPLQNFAGWFAAAALLSLLFPMKRRNDFTTSSKREALRLYQAMLLMFGLLAMKEGMLLPGALSVVFCLVAEGVQQYGYSSSKKQAV</sequence>
<dbReference type="PANTHER" id="PTHR39419">
    <property type="entry name" value="SLL0814 PROTEIN"/>
    <property type="match status" value="1"/>
</dbReference>
<evidence type="ECO:0000313" key="2">
    <source>
        <dbReference type="EMBL" id="ANE47252.1"/>
    </source>
</evidence>
<dbReference type="EMBL" id="CP011388">
    <property type="protein sequence ID" value="ANE47252.1"/>
    <property type="molecule type" value="Genomic_DNA"/>
</dbReference>
<dbReference type="PANTHER" id="PTHR39419:SF1">
    <property type="entry name" value="SLL0814 PROTEIN"/>
    <property type="match status" value="1"/>
</dbReference>
<feature type="transmembrane region" description="Helical" evidence="1">
    <location>
        <begin position="29"/>
        <end position="46"/>
    </location>
</feature>
<evidence type="ECO:0000256" key="1">
    <source>
        <dbReference type="SAM" id="Phobius"/>
    </source>
</evidence>
<dbReference type="InterPro" id="IPR007354">
    <property type="entry name" value="CruF-like"/>
</dbReference>
<name>A0A172TJV3_9BACL</name>
<dbReference type="KEGG" id="pswu:SY83_14345"/>
<reference evidence="2 3" key="1">
    <citation type="submission" date="2015-01" db="EMBL/GenBank/DDBJ databases">
        <title>Paenibacillus swuensis/DY6/whole genome sequencing.</title>
        <authorList>
            <person name="Kim M.K."/>
            <person name="Srinivasan S."/>
            <person name="Lee J.-J."/>
        </authorList>
    </citation>
    <scope>NUCLEOTIDE SEQUENCE [LARGE SCALE GENOMIC DNA]</scope>
    <source>
        <strain evidence="2 3">DY6</strain>
    </source>
</reference>
<feature type="transmembrane region" description="Helical" evidence="1">
    <location>
        <begin position="99"/>
        <end position="116"/>
    </location>
</feature>
<evidence type="ECO:0008006" key="4">
    <source>
        <dbReference type="Google" id="ProtNLM"/>
    </source>
</evidence>
<feature type="transmembrane region" description="Helical" evidence="1">
    <location>
        <begin position="168"/>
        <end position="184"/>
    </location>
</feature>
<dbReference type="AlphaFoldDB" id="A0A172TJV3"/>
<keyword evidence="1" id="KW-0472">Membrane</keyword>
<dbReference type="RefSeq" id="WP_068607610.1">
    <property type="nucleotide sequence ID" value="NZ_CP011388.1"/>
</dbReference>
<dbReference type="STRING" id="1178515.SY83_14345"/>
<organism evidence="2 3">
    <name type="scientific">Paenibacillus swuensis</name>
    <dbReference type="NCBI Taxonomy" id="1178515"/>
    <lineage>
        <taxon>Bacteria</taxon>
        <taxon>Bacillati</taxon>
        <taxon>Bacillota</taxon>
        <taxon>Bacilli</taxon>
        <taxon>Bacillales</taxon>
        <taxon>Paenibacillaceae</taxon>
        <taxon>Paenibacillus</taxon>
    </lineage>
</organism>
<keyword evidence="1" id="KW-0812">Transmembrane</keyword>
<proteinExistence type="predicted"/>
<gene>
    <name evidence="2" type="ORF">SY83_14345</name>
</gene>
<accession>A0A172TJV3</accession>
<keyword evidence="1" id="KW-1133">Transmembrane helix</keyword>
<evidence type="ECO:0000313" key="3">
    <source>
        <dbReference type="Proteomes" id="UP000076927"/>
    </source>
</evidence>
<dbReference type="OrthoDB" id="9811293at2"/>